<dbReference type="InterPro" id="IPR043171">
    <property type="entry name" value="Ap4A_phos1/2-like"/>
</dbReference>
<organism evidence="3 4">
    <name type="scientific">Gomphillus americanus</name>
    <dbReference type="NCBI Taxonomy" id="1940652"/>
    <lineage>
        <taxon>Eukaryota</taxon>
        <taxon>Fungi</taxon>
        <taxon>Dikarya</taxon>
        <taxon>Ascomycota</taxon>
        <taxon>Pezizomycotina</taxon>
        <taxon>Lecanoromycetes</taxon>
        <taxon>OSLEUM clade</taxon>
        <taxon>Ostropomycetidae</taxon>
        <taxon>Ostropales</taxon>
        <taxon>Graphidaceae</taxon>
        <taxon>Gomphilloideae</taxon>
        <taxon>Gomphillus</taxon>
    </lineage>
</organism>
<sequence length="309" mass="34693">MTHLQDPMITKTTCGNLVPRDLEKQVGIRFDELHSEGHILWQPFLSENAVEKGFKVQFQTAPHLTLKPINPIDSSKGKKAQRSDPFANPDPSFVLAYPGSNHTLILNKFPVYRDSLIIHTNDFQLQSDDLDQSDLAACWHSLQALRTKSSPDQRQWIMIYNCGIQAGSSQGHKHMQLWPIPSSSELGFEIFAKRAESTTNIISLPDIPFKHFILRLSSQADTSEITAAYARLLSKVKQVHADHGSMAYNVAMTSEWLMLVPRRSSGGEHGFGGNTAVVMGLIWITGPNEKHLWDEYGIWRHMARIGVPA</sequence>
<gene>
    <name evidence="3" type="ORF">GOMPHAMPRED_006756</name>
</gene>
<keyword evidence="4" id="KW-1185">Reference proteome</keyword>
<dbReference type="Pfam" id="PF19327">
    <property type="entry name" value="Ap4A_phos_N"/>
    <property type="match status" value="1"/>
</dbReference>
<dbReference type="PANTHER" id="PTHR38420">
    <property type="entry name" value="AP-4-A PHOSPHORYLASE II"/>
    <property type="match status" value="1"/>
</dbReference>
<dbReference type="AlphaFoldDB" id="A0A8H3HZV6"/>
<dbReference type="InterPro" id="IPR009163">
    <property type="entry name" value="Ap4A_phos1/2"/>
</dbReference>
<accession>A0A8H3HZV6</accession>
<dbReference type="SUPFAM" id="SSF54197">
    <property type="entry name" value="HIT-like"/>
    <property type="match status" value="1"/>
</dbReference>
<protein>
    <recommendedName>
        <fullName evidence="5">Ap4A phosphorylase II</fullName>
    </recommendedName>
</protein>
<evidence type="ECO:0000259" key="2">
    <source>
        <dbReference type="Pfam" id="PF19327"/>
    </source>
</evidence>
<dbReference type="PANTHER" id="PTHR38420:SF1">
    <property type="entry name" value="PUTATIVE (AFU_ORTHOLOGUE AFUA_5G14690)-RELATED"/>
    <property type="match status" value="1"/>
</dbReference>
<evidence type="ECO:0000259" key="1">
    <source>
        <dbReference type="Pfam" id="PF09830"/>
    </source>
</evidence>
<dbReference type="Gene3D" id="3.30.428.70">
    <property type="match status" value="1"/>
</dbReference>
<proteinExistence type="predicted"/>
<name>A0A8H3HZV6_9LECA</name>
<dbReference type="OrthoDB" id="10267950at2759"/>
<dbReference type="GO" id="GO:0009117">
    <property type="term" value="P:nucleotide metabolic process"/>
    <property type="evidence" value="ECO:0007669"/>
    <property type="project" value="InterPro"/>
</dbReference>
<comment type="caution">
    <text evidence="3">The sequence shown here is derived from an EMBL/GenBank/DDBJ whole genome shotgun (WGS) entry which is preliminary data.</text>
</comment>
<feature type="domain" description="ATP adenylyltransferase C-terminal" evidence="1">
    <location>
        <begin position="205"/>
        <end position="308"/>
    </location>
</feature>
<dbReference type="InterPro" id="IPR036265">
    <property type="entry name" value="HIT-like_sf"/>
</dbReference>
<evidence type="ECO:0000313" key="4">
    <source>
        <dbReference type="Proteomes" id="UP000664169"/>
    </source>
</evidence>
<evidence type="ECO:0008006" key="5">
    <source>
        <dbReference type="Google" id="ProtNLM"/>
    </source>
</evidence>
<reference evidence="3" key="1">
    <citation type="submission" date="2021-03" db="EMBL/GenBank/DDBJ databases">
        <authorList>
            <person name="Tagirdzhanova G."/>
        </authorList>
    </citation>
    <scope>NUCLEOTIDE SEQUENCE</scope>
</reference>
<feature type="domain" description="Ap4A phosphorylase 1/2 N-terminal" evidence="2">
    <location>
        <begin position="65"/>
        <end position="184"/>
    </location>
</feature>
<dbReference type="EMBL" id="CAJPDQ010000005">
    <property type="protein sequence ID" value="CAF9909427.1"/>
    <property type="molecule type" value="Genomic_DNA"/>
</dbReference>
<dbReference type="GO" id="GO:0003877">
    <property type="term" value="F:ATP:ADP adenylyltransferase activity"/>
    <property type="evidence" value="ECO:0007669"/>
    <property type="project" value="InterPro"/>
</dbReference>
<dbReference type="InterPro" id="IPR045759">
    <property type="entry name" value="Ap4A_phos1/2_N"/>
</dbReference>
<dbReference type="Proteomes" id="UP000664169">
    <property type="component" value="Unassembled WGS sequence"/>
</dbReference>
<evidence type="ECO:0000313" key="3">
    <source>
        <dbReference type="EMBL" id="CAF9909427.1"/>
    </source>
</evidence>
<dbReference type="InterPro" id="IPR019200">
    <property type="entry name" value="ATP_adenylylTrfase_C"/>
</dbReference>
<dbReference type="GO" id="GO:0005524">
    <property type="term" value="F:ATP binding"/>
    <property type="evidence" value="ECO:0007669"/>
    <property type="project" value="InterPro"/>
</dbReference>
<dbReference type="Pfam" id="PF09830">
    <property type="entry name" value="ATP_transf"/>
    <property type="match status" value="1"/>
</dbReference>